<feature type="transmembrane region" description="Helical" evidence="1">
    <location>
        <begin position="121"/>
        <end position="145"/>
    </location>
</feature>
<organism evidence="2 4">
    <name type="scientific">Candidatus Methanofastidiosum methylothiophilum</name>
    <dbReference type="NCBI Taxonomy" id="1705564"/>
    <lineage>
        <taxon>Archaea</taxon>
        <taxon>Methanobacteriati</taxon>
        <taxon>Methanobacteriota</taxon>
        <taxon>Stenosarchaea group</taxon>
        <taxon>Candidatus Methanofastidiosia</taxon>
        <taxon>Candidatus Methanofastidiosales</taxon>
        <taxon>Candidatus Methanofastidiosaceae</taxon>
        <taxon>Candidatus Methanofastidiosum</taxon>
    </lineage>
</organism>
<accession>A0A150JHX6</accession>
<feature type="transmembrane region" description="Helical" evidence="1">
    <location>
        <begin position="34"/>
        <end position="61"/>
    </location>
</feature>
<evidence type="ECO:0000313" key="2">
    <source>
        <dbReference type="EMBL" id="KYC55369.1"/>
    </source>
</evidence>
<dbReference type="AlphaFoldDB" id="A0A150JFK5"/>
<gene>
    <name evidence="2" type="ORF">AN188_00018</name>
    <name evidence="3" type="ORF">APG09_01275</name>
</gene>
<proteinExistence type="predicted"/>
<accession>A0A150JFK5</accession>
<evidence type="ECO:0000313" key="3">
    <source>
        <dbReference type="EMBL" id="KYC56795.1"/>
    </source>
</evidence>
<evidence type="ECO:0008006" key="5">
    <source>
        <dbReference type="Google" id="ProtNLM"/>
    </source>
</evidence>
<keyword evidence="1" id="KW-0472">Membrane</keyword>
<evidence type="ECO:0000313" key="4">
    <source>
        <dbReference type="Proteomes" id="UP000092420"/>
    </source>
</evidence>
<accession>A0A150JDR0</accession>
<comment type="caution">
    <text evidence="2">The sequence shown here is derived from an EMBL/GenBank/DDBJ whole genome shotgun (WGS) entry which is preliminary data.</text>
</comment>
<sequence>MKYKKFKSLGVLYLLTFFLFGGLSNLIPESFVEWGYVGIFISGILYVFSFTAPIATALILIFSTNNNFILLGLIAGIGSLVGDFLIFHFIRISFADEIKEFSQHKISLFTLNKIPKIYQKYLAYTLGAIFIATPLPDEVGITILASSKEVKLKHFGIISYVLNTAGIFLIILLGKTL</sequence>
<keyword evidence="1" id="KW-0812">Transmembrane</keyword>
<dbReference type="EMBL" id="LNJB01000001">
    <property type="protein sequence ID" value="KYC55369.1"/>
    <property type="molecule type" value="Genomic_DNA"/>
</dbReference>
<name>A0A150JFK5_9EURY</name>
<reference evidence="2 4" key="1">
    <citation type="journal article" date="2016" name="ISME J.">
        <title>Chasing the elusive Euryarchaeota class WSA2: genomes reveal a uniquely fastidious methyl-reducing methanogen.</title>
        <authorList>
            <person name="Nobu M.K."/>
            <person name="Narihiro T."/>
            <person name="Kuroda K."/>
            <person name="Mei R."/>
            <person name="Liu W.T."/>
        </authorList>
    </citation>
    <scope>NUCLEOTIDE SEQUENCE [LARGE SCALE GENOMIC DNA]</scope>
    <source>
        <strain evidence="2">ADurb1013_Bin02101</strain>
        <strain evidence="3">ADurb1213_Bin02801</strain>
    </source>
</reference>
<feature type="transmembrane region" description="Helical" evidence="1">
    <location>
        <begin position="157"/>
        <end position="174"/>
    </location>
</feature>
<evidence type="ECO:0000256" key="1">
    <source>
        <dbReference type="SAM" id="Phobius"/>
    </source>
</evidence>
<keyword evidence="1" id="KW-1133">Transmembrane helix</keyword>
<dbReference type="Proteomes" id="UP000092420">
    <property type="component" value="Unassembled WGS sequence"/>
</dbReference>
<protein>
    <recommendedName>
        <fullName evidence="5">SNARE associated Golgi protein</fullName>
    </recommendedName>
</protein>
<dbReference type="EMBL" id="LNJE01000016">
    <property type="protein sequence ID" value="KYC56795.1"/>
    <property type="molecule type" value="Genomic_DNA"/>
</dbReference>
<feature type="transmembrane region" description="Helical" evidence="1">
    <location>
        <begin position="68"/>
        <end position="90"/>
    </location>
</feature>